<evidence type="ECO:0000256" key="2">
    <source>
        <dbReference type="ARBA" id="ARBA00022676"/>
    </source>
</evidence>
<proteinExistence type="predicted"/>
<reference evidence="6 7" key="1">
    <citation type="journal article" date="2024" name="Nat. Commun.">
        <title>Phylogenomics reveals the evolutionary origins of lichenization in chlorophyte algae.</title>
        <authorList>
            <person name="Puginier C."/>
            <person name="Libourel C."/>
            <person name="Otte J."/>
            <person name="Skaloud P."/>
            <person name="Haon M."/>
            <person name="Grisel S."/>
            <person name="Petersen M."/>
            <person name="Berrin J.G."/>
            <person name="Delaux P.M."/>
            <person name="Dal Grande F."/>
            <person name="Keller J."/>
        </authorList>
    </citation>
    <scope>NUCLEOTIDE SEQUENCE [LARGE SCALE GENOMIC DNA]</scope>
    <source>
        <strain evidence="6 7">SAG 2145</strain>
    </source>
</reference>
<comment type="subcellular location">
    <subcellularLocation>
        <location evidence="1">Membrane</location>
        <topology evidence="1">Single-pass type II membrane protein</topology>
    </subcellularLocation>
</comment>
<dbReference type="InterPro" id="IPR044174">
    <property type="entry name" value="BC10-like"/>
</dbReference>
<protein>
    <submittedName>
        <fullName evidence="6">Uncharacterized protein</fullName>
    </submittedName>
</protein>
<dbReference type="PANTHER" id="PTHR31042">
    <property type="entry name" value="CORE-2/I-BRANCHING BETA-1,6-N-ACETYLGLUCOSAMINYLTRANSFERASE FAMILY PROTEIN-RELATED"/>
    <property type="match status" value="1"/>
</dbReference>
<dbReference type="GO" id="GO:0016757">
    <property type="term" value="F:glycosyltransferase activity"/>
    <property type="evidence" value="ECO:0007669"/>
    <property type="project" value="UniProtKB-KW"/>
</dbReference>
<keyword evidence="7" id="KW-1185">Reference proteome</keyword>
<dbReference type="PANTHER" id="PTHR31042:SF150">
    <property type="entry name" value="OS06G0661900 PROTEIN"/>
    <property type="match status" value="1"/>
</dbReference>
<dbReference type="EMBL" id="JALJOS010000025">
    <property type="protein sequence ID" value="KAK9825333.1"/>
    <property type="molecule type" value="Genomic_DNA"/>
</dbReference>
<dbReference type="GO" id="GO:0016020">
    <property type="term" value="C:membrane"/>
    <property type="evidence" value="ECO:0007669"/>
    <property type="project" value="UniProtKB-SubCell"/>
</dbReference>
<sequence>MAPRRWSILSSLPVIVLLASVSLIAGVGLTLSLRHSLTNAVGRLQEAGSSETILDEDGDEVLRKPQRSITEDKTEGAPVAKSTSDASECAVVPGFPKVALMFLTRGMLQHEPTWARWFKEAEGLVPLSAIHKAACNTRWSFKKGKDISGVDCWYMPQQTEDFLVEHDTGHQQRLLRRQFLFSVYIHSRPDFPGFPRSSIFYGREIKDRIEAGWGSITLVDALRKLLTAALRDKLNQKMLLLSESGVPLFAPQLIYSQILFESGSRLDSCGIWGTSAWRWTGEMEIPGVLYEGDFRKSSQWVALRRDHAKLVARDKKVYEKFKEHCFLDTRWWWRDCYSDEHYVATLIAASQLGHETDCHGNLVSVQWEEGGAHPRSYSPDEISDDLIRGLRHPGCGDYDTSLRLARSTLYDVREGTNHWEDDFCTSQDTVPVYNSSMEPVCSLFARKFGVDTSLPVLSVIGSCSSTLNITSPSSCAQQGALEEEAVGGASVRRQLHNVHGDDWL</sequence>
<dbReference type="Proteomes" id="UP001438707">
    <property type="component" value="Unassembled WGS sequence"/>
</dbReference>
<evidence type="ECO:0000313" key="7">
    <source>
        <dbReference type="Proteomes" id="UP001438707"/>
    </source>
</evidence>
<keyword evidence="3" id="KW-0808">Transferase</keyword>
<dbReference type="AlphaFoldDB" id="A0AAW1QUX4"/>
<evidence type="ECO:0000256" key="4">
    <source>
        <dbReference type="ARBA" id="ARBA00023136"/>
    </source>
</evidence>
<keyword evidence="5" id="KW-0325">Glycoprotein</keyword>
<evidence type="ECO:0000256" key="5">
    <source>
        <dbReference type="ARBA" id="ARBA00023180"/>
    </source>
</evidence>
<accession>A0AAW1QUX4</accession>
<keyword evidence="2" id="KW-0328">Glycosyltransferase</keyword>
<dbReference type="Pfam" id="PF02485">
    <property type="entry name" value="Branch"/>
    <property type="match status" value="1"/>
</dbReference>
<dbReference type="InterPro" id="IPR003406">
    <property type="entry name" value="Glyco_trans_14"/>
</dbReference>
<comment type="caution">
    <text evidence="6">The sequence shown here is derived from an EMBL/GenBank/DDBJ whole genome shotgun (WGS) entry which is preliminary data.</text>
</comment>
<evidence type="ECO:0000313" key="6">
    <source>
        <dbReference type="EMBL" id="KAK9825333.1"/>
    </source>
</evidence>
<evidence type="ECO:0000256" key="1">
    <source>
        <dbReference type="ARBA" id="ARBA00004606"/>
    </source>
</evidence>
<keyword evidence="4" id="KW-0472">Membrane</keyword>
<name>A0AAW1QUX4_9CHLO</name>
<evidence type="ECO:0000256" key="3">
    <source>
        <dbReference type="ARBA" id="ARBA00022679"/>
    </source>
</evidence>
<gene>
    <name evidence="6" type="ORF">WJX74_010262</name>
</gene>
<organism evidence="6 7">
    <name type="scientific">Apatococcus lobatus</name>
    <dbReference type="NCBI Taxonomy" id="904363"/>
    <lineage>
        <taxon>Eukaryota</taxon>
        <taxon>Viridiplantae</taxon>
        <taxon>Chlorophyta</taxon>
        <taxon>core chlorophytes</taxon>
        <taxon>Trebouxiophyceae</taxon>
        <taxon>Chlorellales</taxon>
        <taxon>Chlorellaceae</taxon>
        <taxon>Apatococcus</taxon>
    </lineage>
</organism>